<evidence type="ECO:0000259" key="3">
    <source>
        <dbReference type="SMART" id="SM01027"/>
    </source>
</evidence>
<dbReference type="SMART" id="SM00849">
    <property type="entry name" value="Lactamase_B"/>
    <property type="match status" value="1"/>
</dbReference>
<dbReference type="InterPro" id="IPR050698">
    <property type="entry name" value="MBL"/>
</dbReference>
<dbReference type="PANTHER" id="PTHR11203:SF37">
    <property type="entry name" value="INTEGRATOR COMPLEX SUBUNIT 11"/>
    <property type="match status" value="1"/>
</dbReference>
<dbReference type="InterPro" id="IPR001279">
    <property type="entry name" value="Metallo-B-lactamas"/>
</dbReference>
<dbReference type="Gene3D" id="3.60.15.10">
    <property type="entry name" value="Ribonuclease Z/Hydroxyacylglutathione hydrolase-like"/>
    <property type="match status" value="1"/>
</dbReference>
<protein>
    <recommendedName>
        <fullName evidence="6">MBL fold metallo-hydrolase</fullName>
    </recommendedName>
</protein>
<evidence type="ECO:0000313" key="5">
    <source>
        <dbReference type="Proteomes" id="UP000051012"/>
    </source>
</evidence>
<evidence type="ECO:0000259" key="2">
    <source>
        <dbReference type="SMART" id="SM00849"/>
    </source>
</evidence>
<feature type="domain" description="Metallo-beta-lactamase" evidence="2">
    <location>
        <begin position="13"/>
        <end position="244"/>
    </location>
</feature>
<dbReference type="CDD" id="cd16295">
    <property type="entry name" value="TTHA0252-CPSF-like_MBL-fold"/>
    <property type="match status" value="1"/>
</dbReference>
<dbReference type="EMBL" id="LJNI01000011">
    <property type="protein sequence ID" value="KPJ74205.1"/>
    <property type="molecule type" value="Genomic_DNA"/>
</dbReference>
<accession>A0A0S7YHH6</accession>
<dbReference type="GO" id="GO:0016787">
    <property type="term" value="F:hydrolase activity"/>
    <property type="evidence" value="ECO:0007669"/>
    <property type="project" value="UniProtKB-KW"/>
</dbReference>
<dbReference type="Pfam" id="PF00753">
    <property type="entry name" value="Lactamase_B"/>
    <property type="match status" value="1"/>
</dbReference>
<sequence length="459" mass="51334">MNITFIGATRTVTGSLHLFEFNNQKFLLECGLYQGHREDAERINRTFPFKPKDIKAVVLSHAHLDHSGNLPNLVKRGFLGSIYCTPATKDIATIILLDSAKIQENDFEYLNKKQKEKGLPIKEPLYSIEDAEEAVTLFSEINYEETFEPVRGVKVTFYDAGHILGSSVILLEAEGNRILFSGDLGRENMPIIKDPVAVGDIDYLILESTYGGRIHKSFAGMTDELKGLIEQGKEKQSKIIIPAFAVERTQILVTMLKNLYEEGTLKDVPVYVDSPMATDVTEVFRNHPECYDKETYKMFADSDPFNFPGLQYVRDAEESKKLNEQQGPMIIMSASGMCEGGRVTHHLIHSIEDGKNMIIITGFQARGTLGRNILEGAEKVHIFNGEYVVRAQVHFMGGLSAHADGNDLVEYVQKVKNGRLKHVYLIHGDIDETMALQQHIIASNNIAVDIPQSGTQITV</sequence>
<dbReference type="Proteomes" id="UP000051012">
    <property type="component" value="Unassembled WGS sequence"/>
</dbReference>
<reference evidence="4 5" key="1">
    <citation type="journal article" date="2015" name="Microbiome">
        <title>Genomic resolution of linkages in carbon, nitrogen, and sulfur cycling among widespread estuary sediment bacteria.</title>
        <authorList>
            <person name="Baker B.J."/>
            <person name="Lazar C.S."/>
            <person name="Teske A.P."/>
            <person name="Dick G.J."/>
        </authorList>
    </citation>
    <scope>NUCLEOTIDE SEQUENCE [LARGE SCALE GENOMIC DNA]</scope>
    <source>
        <strain evidence="4">DG_78</strain>
    </source>
</reference>
<evidence type="ECO:0000256" key="1">
    <source>
        <dbReference type="ARBA" id="ARBA00022801"/>
    </source>
</evidence>
<dbReference type="InterPro" id="IPR022712">
    <property type="entry name" value="Beta_Casp"/>
</dbReference>
<dbReference type="Pfam" id="PF10996">
    <property type="entry name" value="Beta-Casp"/>
    <property type="match status" value="1"/>
</dbReference>
<dbReference type="InterPro" id="IPR036866">
    <property type="entry name" value="RibonucZ/Hydroxyglut_hydro"/>
</dbReference>
<dbReference type="SMART" id="SM01027">
    <property type="entry name" value="Beta-Casp"/>
    <property type="match status" value="1"/>
</dbReference>
<dbReference type="Pfam" id="PF07521">
    <property type="entry name" value="RMMBL"/>
    <property type="match status" value="1"/>
</dbReference>
<evidence type="ECO:0000313" key="4">
    <source>
        <dbReference type="EMBL" id="KPJ74205.1"/>
    </source>
</evidence>
<gene>
    <name evidence="4" type="ORF">AMJ52_01415</name>
</gene>
<dbReference type="GO" id="GO:0004521">
    <property type="term" value="F:RNA endonuclease activity"/>
    <property type="evidence" value="ECO:0007669"/>
    <property type="project" value="TreeGrafter"/>
</dbReference>
<dbReference type="PANTHER" id="PTHR11203">
    <property type="entry name" value="CLEAVAGE AND POLYADENYLATION SPECIFICITY FACTOR FAMILY MEMBER"/>
    <property type="match status" value="1"/>
</dbReference>
<dbReference type="Gene3D" id="3.40.50.10890">
    <property type="match status" value="1"/>
</dbReference>
<dbReference type="AlphaFoldDB" id="A0A0S7YHH6"/>
<name>A0A0S7YHH6_UNCT6</name>
<dbReference type="SUPFAM" id="SSF56281">
    <property type="entry name" value="Metallo-hydrolase/oxidoreductase"/>
    <property type="match status" value="1"/>
</dbReference>
<proteinExistence type="predicted"/>
<organism evidence="4 5">
    <name type="scientific">candidate division TA06 bacterium DG_78</name>
    <dbReference type="NCBI Taxonomy" id="1703772"/>
    <lineage>
        <taxon>Bacteria</taxon>
        <taxon>Bacteria division TA06</taxon>
    </lineage>
</organism>
<keyword evidence="1" id="KW-0378">Hydrolase</keyword>
<comment type="caution">
    <text evidence="4">The sequence shown here is derived from an EMBL/GenBank/DDBJ whole genome shotgun (WGS) entry which is preliminary data.</text>
</comment>
<feature type="domain" description="Beta-Casp" evidence="3">
    <location>
        <begin position="249"/>
        <end position="373"/>
    </location>
</feature>
<dbReference type="PATRIC" id="fig|1703772.3.peg.501"/>
<dbReference type="InterPro" id="IPR011108">
    <property type="entry name" value="RMMBL"/>
</dbReference>
<evidence type="ECO:0008006" key="6">
    <source>
        <dbReference type="Google" id="ProtNLM"/>
    </source>
</evidence>